<keyword evidence="1" id="KW-0282">Flagellum</keyword>
<name>A0A1G5RSC1_PSEXY</name>
<keyword evidence="1" id="KW-0966">Cell projection</keyword>
<dbReference type="RefSeq" id="WP_090160521.1">
    <property type="nucleotide sequence ID" value="NZ_FMWK01000001.1"/>
</dbReference>
<evidence type="ECO:0000313" key="2">
    <source>
        <dbReference type="Proteomes" id="UP000199428"/>
    </source>
</evidence>
<protein>
    <submittedName>
        <fullName evidence="1">Flagellar protein FlgJ</fullName>
    </submittedName>
</protein>
<accession>A0A1G5RSC1</accession>
<evidence type="ECO:0000313" key="1">
    <source>
        <dbReference type="EMBL" id="SCZ76169.1"/>
    </source>
</evidence>
<proteinExistence type="predicted"/>
<dbReference type="Proteomes" id="UP000199428">
    <property type="component" value="Unassembled WGS sequence"/>
</dbReference>
<gene>
    <name evidence="1" type="ORF">SAMN02910350_00115</name>
</gene>
<reference evidence="1 2" key="1">
    <citation type="submission" date="2016-10" db="EMBL/GenBank/DDBJ databases">
        <authorList>
            <person name="de Groot N.N."/>
        </authorList>
    </citation>
    <scope>NUCLEOTIDE SEQUENCE [LARGE SCALE GENOMIC DNA]</scope>
    <source>
        <strain evidence="1 2">DSM 10317</strain>
    </source>
</reference>
<organism evidence="1 2">
    <name type="scientific">Pseudobutyrivibrio xylanivorans</name>
    <dbReference type="NCBI Taxonomy" id="185007"/>
    <lineage>
        <taxon>Bacteria</taxon>
        <taxon>Bacillati</taxon>
        <taxon>Bacillota</taxon>
        <taxon>Clostridia</taxon>
        <taxon>Lachnospirales</taxon>
        <taxon>Lachnospiraceae</taxon>
        <taxon>Pseudobutyrivibrio</taxon>
    </lineage>
</organism>
<keyword evidence="1" id="KW-0969">Cilium</keyword>
<sequence length="151" mass="16689">MDVTGMSTYLQTQYANQTKANADATAKSVNGISKDSSKEEITKAVKDFETYMMEQVIKQMKETFVNEDEDEDTTMSQYKDLYLDQAITHIASQLVDQIGGSVTDDFVEQIMRNYGITGTVNQAVENTGLNNEDVSDDIAKANSSTVQSVQS</sequence>
<dbReference type="AlphaFoldDB" id="A0A1G5RSC1"/>
<dbReference type="EMBL" id="FMWK01000001">
    <property type="protein sequence ID" value="SCZ76169.1"/>
    <property type="molecule type" value="Genomic_DNA"/>
</dbReference>